<dbReference type="OrthoDB" id="9798990at2"/>
<dbReference type="InterPro" id="IPR002716">
    <property type="entry name" value="PIN_dom"/>
</dbReference>
<keyword evidence="3" id="KW-1185">Reference proteome</keyword>
<dbReference type="Gene3D" id="3.40.50.1010">
    <property type="entry name" value="5'-nuclease"/>
    <property type="match status" value="1"/>
</dbReference>
<proteinExistence type="predicted"/>
<sequence length="134" mass="14746">MTSVVADTHTLIWYIFDLERLSKTALTALEQAVSGGNPIYVSAISVVEIAYLVEKRRISEEVLTRILNALDNPSVGIVLAPLDRNISADIRKIDRLTVPDMPDRIIAATAFSLGLPVVTCDLRIQGLTTLQTIW</sequence>
<evidence type="ECO:0000313" key="3">
    <source>
        <dbReference type="Proteomes" id="UP000076925"/>
    </source>
</evidence>
<dbReference type="CDD" id="cd09872">
    <property type="entry name" value="PIN_Sll0205-like"/>
    <property type="match status" value="1"/>
</dbReference>
<evidence type="ECO:0000259" key="1">
    <source>
        <dbReference type="Pfam" id="PF01850"/>
    </source>
</evidence>
<dbReference type="AlphaFoldDB" id="A0A139XDQ5"/>
<dbReference type="EMBL" id="ANNX02000016">
    <property type="protein sequence ID" value="KYC42783.1"/>
    <property type="molecule type" value="Genomic_DNA"/>
</dbReference>
<dbReference type="Proteomes" id="UP000076925">
    <property type="component" value="Unassembled WGS sequence"/>
</dbReference>
<gene>
    <name evidence="2" type="ORF">WA1_11650</name>
</gene>
<protein>
    <submittedName>
        <fullName evidence="2">Twitching motility protein PilT</fullName>
    </submittedName>
</protein>
<dbReference type="SUPFAM" id="SSF88723">
    <property type="entry name" value="PIN domain-like"/>
    <property type="match status" value="1"/>
</dbReference>
<comment type="caution">
    <text evidence="2">The sequence shown here is derived from an EMBL/GenBank/DDBJ whole genome shotgun (WGS) entry which is preliminary data.</text>
</comment>
<dbReference type="STRING" id="128403.WA1_11650"/>
<organism evidence="2 3">
    <name type="scientific">Scytonema hofmannii PCC 7110</name>
    <dbReference type="NCBI Taxonomy" id="128403"/>
    <lineage>
        <taxon>Bacteria</taxon>
        <taxon>Bacillati</taxon>
        <taxon>Cyanobacteriota</taxon>
        <taxon>Cyanophyceae</taxon>
        <taxon>Nostocales</taxon>
        <taxon>Scytonemataceae</taxon>
        <taxon>Scytonema</taxon>
    </lineage>
</organism>
<dbReference type="InterPro" id="IPR029060">
    <property type="entry name" value="PIN-like_dom_sf"/>
</dbReference>
<evidence type="ECO:0000313" key="2">
    <source>
        <dbReference type="EMBL" id="KYC42783.1"/>
    </source>
</evidence>
<reference evidence="2 3" key="1">
    <citation type="journal article" date="2013" name="Genome Biol. Evol.">
        <title>Genomes of Stigonematalean cyanobacteria (subsection V) and the evolution of oxygenic photosynthesis from prokaryotes to plastids.</title>
        <authorList>
            <person name="Dagan T."/>
            <person name="Roettger M."/>
            <person name="Stucken K."/>
            <person name="Landan G."/>
            <person name="Koch R."/>
            <person name="Major P."/>
            <person name="Gould S.B."/>
            <person name="Goremykin V.V."/>
            <person name="Rippka R."/>
            <person name="Tandeau de Marsac N."/>
            <person name="Gugger M."/>
            <person name="Lockhart P.J."/>
            <person name="Allen J.F."/>
            <person name="Brune I."/>
            <person name="Maus I."/>
            <person name="Puhler A."/>
            <person name="Martin W.F."/>
        </authorList>
    </citation>
    <scope>NUCLEOTIDE SEQUENCE [LARGE SCALE GENOMIC DNA]</scope>
    <source>
        <strain evidence="2 3">PCC 7110</strain>
    </source>
</reference>
<dbReference type="RefSeq" id="WP_017749181.1">
    <property type="nucleotide sequence ID" value="NZ_KQ976354.1"/>
</dbReference>
<accession>A0A139XDQ5</accession>
<dbReference type="InterPro" id="IPR041705">
    <property type="entry name" value="PIN_Sll0205"/>
</dbReference>
<dbReference type="Pfam" id="PF01850">
    <property type="entry name" value="PIN"/>
    <property type="match status" value="1"/>
</dbReference>
<feature type="domain" description="PIN" evidence="1">
    <location>
        <begin position="4"/>
        <end position="124"/>
    </location>
</feature>
<name>A0A139XDQ5_9CYAN</name>